<dbReference type="CDD" id="cd06222">
    <property type="entry name" value="RNase_H_like"/>
    <property type="match status" value="1"/>
</dbReference>
<dbReference type="AlphaFoldDB" id="A0AAD9TUP6"/>
<feature type="non-terminal residue" evidence="2">
    <location>
        <position position="194"/>
    </location>
</feature>
<evidence type="ECO:0000313" key="3">
    <source>
        <dbReference type="Proteomes" id="UP001280121"/>
    </source>
</evidence>
<protein>
    <recommendedName>
        <fullName evidence="1">RNase H type-1 domain-containing protein</fullName>
    </recommendedName>
</protein>
<dbReference type="InterPro" id="IPR053151">
    <property type="entry name" value="RNase_H-like"/>
</dbReference>
<dbReference type="EMBL" id="JANJYI010000007">
    <property type="protein sequence ID" value="KAK2642276.1"/>
    <property type="molecule type" value="Genomic_DNA"/>
</dbReference>
<dbReference type="Proteomes" id="UP001280121">
    <property type="component" value="Unassembled WGS sequence"/>
</dbReference>
<dbReference type="GO" id="GO:0004523">
    <property type="term" value="F:RNA-DNA hybrid ribonuclease activity"/>
    <property type="evidence" value="ECO:0007669"/>
    <property type="project" value="InterPro"/>
</dbReference>
<keyword evidence="3" id="KW-1185">Reference proteome</keyword>
<reference evidence="2" key="1">
    <citation type="journal article" date="2023" name="Plant J.">
        <title>Genome sequences and population genomics provide insights into the demographic history, inbreeding, and mutation load of two 'living fossil' tree species of Dipteronia.</title>
        <authorList>
            <person name="Feng Y."/>
            <person name="Comes H.P."/>
            <person name="Chen J."/>
            <person name="Zhu S."/>
            <person name="Lu R."/>
            <person name="Zhang X."/>
            <person name="Li P."/>
            <person name="Qiu J."/>
            <person name="Olsen K.M."/>
            <person name="Qiu Y."/>
        </authorList>
    </citation>
    <scope>NUCLEOTIDE SEQUENCE</scope>
    <source>
        <strain evidence="2">KIB01</strain>
    </source>
</reference>
<dbReference type="GO" id="GO:0003676">
    <property type="term" value="F:nucleic acid binding"/>
    <property type="evidence" value="ECO:0007669"/>
    <property type="project" value="InterPro"/>
</dbReference>
<dbReference type="PANTHER" id="PTHR47723:SF19">
    <property type="entry name" value="POLYNUCLEOTIDYL TRANSFERASE, RIBONUCLEASE H-LIKE SUPERFAMILY PROTEIN"/>
    <property type="match status" value="1"/>
</dbReference>
<dbReference type="InterPro" id="IPR036397">
    <property type="entry name" value="RNaseH_sf"/>
</dbReference>
<accession>A0AAD9TUP6</accession>
<sequence>MVGQEDNDHVFRNCSNSKCIWEDICKGSTASNSYNAEWNNWLFDNLKCYDLIGGHTPWNLLFAVTLWFIWKWRCEKIFYPNFVLPLCPGKIILRYVGSWLFANAKLEDSVPEESRMISWEKLIVDGSWLPELGSIAMGGVNKNDRKSWLVGFALNKGTGSVIEAELWGILVGLNFAWNAGFRKVDVESDSKVVF</sequence>
<comment type="caution">
    <text evidence="2">The sequence shown here is derived from an EMBL/GenBank/DDBJ whole genome shotgun (WGS) entry which is preliminary data.</text>
</comment>
<dbReference type="Pfam" id="PF13456">
    <property type="entry name" value="RVT_3"/>
    <property type="match status" value="1"/>
</dbReference>
<dbReference type="Gene3D" id="3.30.420.10">
    <property type="entry name" value="Ribonuclease H-like superfamily/Ribonuclease H"/>
    <property type="match status" value="1"/>
</dbReference>
<gene>
    <name evidence="2" type="ORF">Ddye_024039</name>
</gene>
<feature type="domain" description="RNase H type-1" evidence="1">
    <location>
        <begin position="124"/>
        <end position="194"/>
    </location>
</feature>
<dbReference type="InterPro" id="IPR002156">
    <property type="entry name" value="RNaseH_domain"/>
</dbReference>
<dbReference type="SUPFAM" id="SSF53098">
    <property type="entry name" value="Ribonuclease H-like"/>
    <property type="match status" value="1"/>
</dbReference>
<evidence type="ECO:0000259" key="1">
    <source>
        <dbReference type="Pfam" id="PF13456"/>
    </source>
</evidence>
<evidence type="ECO:0000313" key="2">
    <source>
        <dbReference type="EMBL" id="KAK2642276.1"/>
    </source>
</evidence>
<dbReference type="InterPro" id="IPR044730">
    <property type="entry name" value="RNase_H-like_dom_plant"/>
</dbReference>
<dbReference type="InterPro" id="IPR012337">
    <property type="entry name" value="RNaseH-like_sf"/>
</dbReference>
<dbReference type="PANTHER" id="PTHR47723">
    <property type="entry name" value="OS05G0353850 PROTEIN"/>
    <property type="match status" value="1"/>
</dbReference>
<name>A0AAD9TUP6_9ROSI</name>
<proteinExistence type="predicted"/>
<organism evidence="2 3">
    <name type="scientific">Dipteronia dyeriana</name>
    <dbReference type="NCBI Taxonomy" id="168575"/>
    <lineage>
        <taxon>Eukaryota</taxon>
        <taxon>Viridiplantae</taxon>
        <taxon>Streptophyta</taxon>
        <taxon>Embryophyta</taxon>
        <taxon>Tracheophyta</taxon>
        <taxon>Spermatophyta</taxon>
        <taxon>Magnoliopsida</taxon>
        <taxon>eudicotyledons</taxon>
        <taxon>Gunneridae</taxon>
        <taxon>Pentapetalae</taxon>
        <taxon>rosids</taxon>
        <taxon>malvids</taxon>
        <taxon>Sapindales</taxon>
        <taxon>Sapindaceae</taxon>
        <taxon>Hippocastanoideae</taxon>
        <taxon>Acereae</taxon>
        <taxon>Dipteronia</taxon>
    </lineage>
</organism>